<organism evidence="1">
    <name type="scientific">uncultured marine group II/III euryarchaeote SAT1000_33_E05</name>
    <dbReference type="NCBI Taxonomy" id="1456575"/>
    <lineage>
        <taxon>Archaea</taxon>
        <taxon>Methanobacteriati</taxon>
        <taxon>Methanobacteriota</taxon>
        <taxon>environmental samples</taxon>
    </lineage>
</organism>
<evidence type="ECO:0000313" key="1">
    <source>
        <dbReference type="EMBL" id="AIF24568.1"/>
    </source>
</evidence>
<proteinExistence type="predicted"/>
<dbReference type="EMBL" id="KF901264">
    <property type="protein sequence ID" value="AIF24568.1"/>
    <property type="molecule type" value="Genomic_DNA"/>
</dbReference>
<accession>A0A075IEI4</accession>
<name>A0A075IEI4_9EURY</name>
<sequence>MKLKSSAVQVVSPLESGSQPLGGGLAMTPIQLLSDWFHLMVSSMSSSMKAVGELRSSLVIPTGHPAVSSVHGTRGMLVRLASSVGPYRLTISRRVQMTPITAGSTERMRIIIGMLPP</sequence>
<protein>
    <submittedName>
        <fullName evidence="1">Uncharacterized protein</fullName>
    </submittedName>
</protein>
<dbReference type="AlphaFoldDB" id="A0A075IEI4"/>
<reference evidence="1" key="1">
    <citation type="journal article" date="2014" name="Genome Biol. Evol.">
        <title>Pangenome evidence for extensive interdomain horizontal transfer affecting lineage core and shell genes in uncultured planktonic thaumarchaeota and euryarchaeota.</title>
        <authorList>
            <person name="Deschamps P."/>
            <person name="Zivanovic Y."/>
            <person name="Moreira D."/>
            <person name="Rodriguez-Valera F."/>
            <person name="Lopez-Garcia P."/>
        </authorList>
    </citation>
    <scope>NUCLEOTIDE SEQUENCE</scope>
</reference>